<dbReference type="AlphaFoldDB" id="A0A939BV52"/>
<comment type="caution">
    <text evidence="2">The sequence shown here is derived from an EMBL/GenBank/DDBJ whole genome shotgun (WGS) entry which is preliminary data.</text>
</comment>
<feature type="compositionally biased region" description="Low complexity" evidence="1">
    <location>
        <begin position="203"/>
        <end position="213"/>
    </location>
</feature>
<feature type="compositionally biased region" description="Acidic residues" evidence="1">
    <location>
        <begin position="217"/>
        <end position="228"/>
    </location>
</feature>
<evidence type="ECO:0000313" key="3">
    <source>
        <dbReference type="Proteomes" id="UP000663791"/>
    </source>
</evidence>
<dbReference type="Proteomes" id="UP000663791">
    <property type="component" value="Unassembled WGS sequence"/>
</dbReference>
<protein>
    <submittedName>
        <fullName evidence="2">Uncharacterized protein</fullName>
    </submittedName>
</protein>
<keyword evidence="3" id="KW-1185">Reference proteome</keyword>
<dbReference type="EMBL" id="JAERTX010000005">
    <property type="protein sequence ID" value="MBM9459551.1"/>
    <property type="molecule type" value="Genomic_DNA"/>
</dbReference>
<feature type="region of interest" description="Disordered" evidence="1">
    <location>
        <begin position="203"/>
        <end position="235"/>
    </location>
</feature>
<sequence>MNEANLGSFRPADPSVLDDDPFWSVVRRRHPDVDVVLLADPPDPDPHPDPDGPSDRAGSATDLATLRTVADELLTAWHAVAPLLPPGTGPAPGAPDAPGVPAVRWSARDGAHALLLVKAVRDTDLATGTDLLRRIAFDLGGRGWRLAPSGDEEQAVLDAAGGLVDLHAVAGRAATTLMLATGLLQATEADRDTVLAEVRTVLAGGAAPASGEPADGEREDGEREDGEPGEGRSWP</sequence>
<proteinExistence type="predicted"/>
<reference evidence="2" key="1">
    <citation type="submission" date="2021-01" db="EMBL/GenBank/DDBJ databases">
        <title>Novel species in genus Nocardioides.</title>
        <authorList>
            <person name="Zhang G."/>
        </authorList>
    </citation>
    <scope>NUCLEOTIDE SEQUENCE</scope>
    <source>
        <strain evidence="2">Zg-536</strain>
    </source>
</reference>
<evidence type="ECO:0000256" key="1">
    <source>
        <dbReference type="SAM" id="MobiDB-lite"/>
    </source>
</evidence>
<gene>
    <name evidence="2" type="ORF">JK386_06525</name>
</gene>
<name>A0A939BV52_9ACTN</name>
<accession>A0A939BV52</accession>
<dbReference type="RefSeq" id="WP_205290877.1">
    <property type="nucleotide sequence ID" value="NZ_CP074406.1"/>
</dbReference>
<evidence type="ECO:0000313" key="2">
    <source>
        <dbReference type="EMBL" id="MBM9459551.1"/>
    </source>
</evidence>
<feature type="region of interest" description="Disordered" evidence="1">
    <location>
        <begin position="36"/>
        <end position="59"/>
    </location>
</feature>
<feature type="compositionally biased region" description="Basic and acidic residues" evidence="1">
    <location>
        <begin position="44"/>
        <end position="54"/>
    </location>
</feature>
<organism evidence="2 3">
    <name type="scientific">Nocardioides faecalis</name>
    <dbReference type="NCBI Taxonomy" id="2803858"/>
    <lineage>
        <taxon>Bacteria</taxon>
        <taxon>Bacillati</taxon>
        <taxon>Actinomycetota</taxon>
        <taxon>Actinomycetes</taxon>
        <taxon>Propionibacteriales</taxon>
        <taxon>Nocardioidaceae</taxon>
        <taxon>Nocardioides</taxon>
    </lineage>
</organism>